<evidence type="ECO:0000313" key="2">
    <source>
        <dbReference type="EMBL" id="KAH7048387.1"/>
    </source>
</evidence>
<gene>
    <name evidence="2" type="ORF">B0J12DRAFT_741120</name>
</gene>
<comment type="caution">
    <text evidence="2">The sequence shown here is derived from an EMBL/GenBank/DDBJ whole genome shotgun (WGS) entry which is preliminary data.</text>
</comment>
<feature type="signal peptide" evidence="1">
    <location>
        <begin position="1"/>
        <end position="19"/>
    </location>
</feature>
<dbReference type="EMBL" id="JAGTJR010000015">
    <property type="protein sequence ID" value="KAH7048387.1"/>
    <property type="molecule type" value="Genomic_DNA"/>
</dbReference>
<sequence>MQLTTALLALLPFLTAVQADYHNLCACTSGKNLALHDYSTEQCCKNWNSVAQTYAIAPKIDYPGQYCGQNKISGDKWTACCKSFGGSNGYCPW</sequence>
<dbReference type="Proteomes" id="UP000774617">
    <property type="component" value="Unassembled WGS sequence"/>
</dbReference>
<feature type="chain" id="PRO_5046653198" evidence="1">
    <location>
        <begin position="20"/>
        <end position="93"/>
    </location>
</feature>
<proteinExistence type="predicted"/>
<protein>
    <submittedName>
        <fullName evidence="2">Uncharacterized protein</fullName>
    </submittedName>
</protein>
<organism evidence="2 3">
    <name type="scientific">Macrophomina phaseolina</name>
    <dbReference type="NCBI Taxonomy" id="35725"/>
    <lineage>
        <taxon>Eukaryota</taxon>
        <taxon>Fungi</taxon>
        <taxon>Dikarya</taxon>
        <taxon>Ascomycota</taxon>
        <taxon>Pezizomycotina</taxon>
        <taxon>Dothideomycetes</taxon>
        <taxon>Dothideomycetes incertae sedis</taxon>
        <taxon>Botryosphaeriales</taxon>
        <taxon>Botryosphaeriaceae</taxon>
        <taxon>Macrophomina</taxon>
    </lineage>
</organism>
<accession>A0ABQ8G8W2</accession>
<keyword evidence="3" id="KW-1185">Reference proteome</keyword>
<reference evidence="2 3" key="1">
    <citation type="journal article" date="2021" name="Nat. Commun.">
        <title>Genetic determinants of endophytism in the Arabidopsis root mycobiome.</title>
        <authorList>
            <person name="Mesny F."/>
            <person name="Miyauchi S."/>
            <person name="Thiergart T."/>
            <person name="Pickel B."/>
            <person name="Atanasova L."/>
            <person name="Karlsson M."/>
            <person name="Huettel B."/>
            <person name="Barry K.W."/>
            <person name="Haridas S."/>
            <person name="Chen C."/>
            <person name="Bauer D."/>
            <person name="Andreopoulos W."/>
            <person name="Pangilinan J."/>
            <person name="LaButti K."/>
            <person name="Riley R."/>
            <person name="Lipzen A."/>
            <person name="Clum A."/>
            <person name="Drula E."/>
            <person name="Henrissat B."/>
            <person name="Kohler A."/>
            <person name="Grigoriev I.V."/>
            <person name="Martin F.M."/>
            <person name="Hacquard S."/>
        </authorList>
    </citation>
    <scope>NUCLEOTIDE SEQUENCE [LARGE SCALE GENOMIC DNA]</scope>
    <source>
        <strain evidence="2 3">MPI-SDFR-AT-0080</strain>
    </source>
</reference>
<keyword evidence="1" id="KW-0732">Signal</keyword>
<name>A0ABQ8G8W2_9PEZI</name>
<evidence type="ECO:0000313" key="3">
    <source>
        <dbReference type="Proteomes" id="UP000774617"/>
    </source>
</evidence>
<evidence type="ECO:0000256" key="1">
    <source>
        <dbReference type="SAM" id="SignalP"/>
    </source>
</evidence>